<dbReference type="Proteomes" id="UP000253970">
    <property type="component" value="Unassembled WGS sequence"/>
</dbReference>
<proteinExistence type="inferred from homology"/>
<keyword evidence="10" id="KW-0175">Coiled coil</keyword>
<evidence type="ECO:0000313" key="15">
    <source>
        <dbReference type="EMBL" id="RDB86645.1"/>
    </source>
</evidence>
<evidence type="ECO:0000313" key="13">
    <source>
        <dbReference type="EMBL" id="RDB70050.1"/>
    </source>
</evidence>
<dbReference type="SUPFAM" id="SSF52540">
    <property type="entry name" value="P-loop containing nucleoside triphosphate hydrolases"/>
    <property type="match status" value="1"/>
</dbReference>
<evidence type="ECO:0000256" key="3">
    <source>
        <dbReference type="ARBA" id="ARBA00021315"/>
    </source>
</evidence>
<dbReference type="EMBL" id="PPTU01000011">
    <property type="protein sequence ID" value="RDB70050.1"/>
    <property type="molecule type" value="Genomic_DNA"/>
</dbReference>
<evidence type="ECO:0000313" key="23">
    <source>
        <dbReference type="Proteomes" id="UP000436429"/>
    </source>
</evidence>
<dbReference type="GO" id="GO:0006310">
    <property type="term" value="P:DNA recombination"/>
    <property type="evidence" value="ECO:0007669"/>
    <property type="project" value="InterPro"/>
</dbReference>
<sequence length="571" mass="60457">MIDEIQVENLALIREATLVPARGLTVLTGETGAGKTALLSALKLLMGARADKDAVRDGEEALSVSGRFYGAVFSGFASSDDLAGRSSADAVESGEADDGVPVELVAMRRVTSDGRSRVSIDGRMASVGELARAIAPTIDLCGQHEHQQLMKTSQHVRMLDAWAGDAVVQARTAYEEAFATANAAAAELTRVREAGEASSAKLDEARFVLQRIDAVDPREGEYDELLDDLARVEHAEALAVAANGAHEALAGEQGAIDALGSAVAALDGAARYDAKLGEFADALREAGYVLEDMARETRDYREGVEFDPETLAQQQERMASLQGLLRTYGPRMEDVLARRAEAADLVSLVDDAAERERAAQRELDLAEEALAQAASALADARAEAAPRFAEAVTAQMDRLEMGGAQLVCDLAPLERVQWTKAGPQAVEFLFRPGAGMQARPLARIASGGEVSRVMLAVKVVLGEVDDVDTLVFDEVDAGVGGSTAVALADVLADLARTHQVIVVTHLAQVAVRGQAHYVVRKAAGDEGAMPETDLRQLPESERPAEIARMLSGDATETSLAHAREMLARAAG</sequence>
<evidence type="ECO:0000313" key="16">
    <source>
        <dbReference type="EMBL" id="RDC38233.1"/>
    </source>
</evidence>
<dbReference type="PANTHER" id="PTHR11059:SF0">
    <property type="entry name" value="DNA REPAIR PROTEIN RECN"/>
    <property type="match status" value="1"/>
</dbReference>
<comment type="caution">
    <text evidence="15">The sequence shown here is derived from an EMBL/GenBank/DDBJ whole genome shotgun (WGS) entry which is preliminary data.</text>
</comment>
<evidence type="ECO:0000313" key="20">
    <source>
        <dbReference type="Proteomes" id="UP000253915"/>
    </source>
</evidence>
<dbReference type="Proteomes" id="UP000253752">
    <property type="component" value="Unassembled WGS sequence"/>
</dbReference>
<dbReference type="EMBL" id="PPTX01000007">
    <property type="protein sequence ID" value="RDB80177.1"/>
    <property type="molecule type" value="Genomic_DNA"/>
</dbReference>
<evidence type="ECO:0000256" key="4">
    <source>
        <dbReference type="ARBA" id="ARBA00022741"/>
    </source>
</evidence>
<accession>A0A369NA48</accession>
<keyword evidence="6" id="KW-0067">ATP-binding</keyword>
<dbReference type="InterPro" id="IPR004604">
    <property type="entry name" value="DNA_recomb/repair_RecN"/>
</dbReference>
<dbReference type="GO" id="GO:0009432">
    <property type="term" value="P:SOS response"/>
    <property type="evidence" value="ECO:0007669"/>
    <property type="project" value="TreeGrafter"/>
</dbReference>
<dbReference type="EMBL" id="PPUQ01000009">
    <property type="protein sequence ID" value="RDC38233.1"/>
    <property type="molecule type" value="Genomic_DNA"/>
</dbReference>
<evidence type="ECO:0000259" key="11">
    <source>
        <dbReference type="Pfam" id="PF02463"/>
    </source>
</evidence>
<reference evidence="12 23" key="4">
    <citation type="submission" date="2019-11" db="EMBL/GenBank/DDBJ databases">
        <title>Whole genome shotgun sequencing (WGS) data from Adlercreutzia equolifaciens ResAG-91, Eggerthella lenta MRI-F36, MRI-F37, MRI-F40, ResAG-49, ResAG-88, ResAG-121, ResAG-145, and Gordonibacter sp. ResAG-5, ResAG-26, ResAG-43, ResAG-50, ResAG-59.</title>
        <authorList>
            <person name="Stoll D.A."/>
            <person name="Danylec N."/>
            <person name="Franz C.M.A.P."/>
            <person name="Huch M."/>
        </authorList>
    </citation>
    <scope>NUCLEOTIDE SEQUENCE [LARGE SCALE GENOMIC DNA]</scope>
    <source>
        <strain evidence="12 23">ResAG-88</strain>
    </source>
</reference>
<keyword evidence="5 9" id="KW-0227">DNA damage</keyword>
<evidence type="ECO:0000256" key="9">
    <source>
        <dbReference type="PIRNR" id="PIRNR003128"/>
    </source>
</evidence>
<evidence type="ECO:0000313" key="18">
    <source>
        <dbReference type="Proteomes" id="UP000253752"/>
    </source>
</evidence>
<dbReference type="EMBL" id="WPOM01000007">
    <property type="protein sequence ID" value="MVN32573.1"/>
    <property type="molecule type" value="Genomic_DNA"/>
</dbReference>
<dbReference type="EMBL" id="PPTY01000007">
    <property type="protein sequence ID" value="RDB86645.1"/>
    <property type="molecule type" value="Genomic_DNA"/>
</dbReference>
<dbReference type="Gene3D" id="3.40.50.300">
    <property type="entry name" value="P-loop containing nucleotide triphosphate hydrolases"/>
    <property type="match status" value="2"/>
</dbReference>
<evidence type="ECO:0000313" key="12">
    <source>
        <dbReference type="EMBL" id="MVN32573.1"/>
    </source>
</evidence>
<dbReference type="Proteomes" id="UP000312594">
    <property type="component" value="Unassembled WGS sequence"/>
</dbReference>
<dbReference type="PANTHER" id="PTHR11059">
    <property type="entry name" value="DNA REPAIR PROTEIN RECN"/>
    <property type="match status" value="1"/>
</dbReference>
<comment type="function">
    <text evidence="1 9">May be involved in recombinational repair of damaged DNA.</text>
</comment>
<evidence type="ECO:0000256" key="8">
    <source>
        <dbReference type="ARBA" id="ARBA00033408"/>
    </source>
</evidence>
<dbReference type="NCBIfam" id="TIGR00634">
    <property type="entry name" value="recN"/>
    <property type="match status" value="1"/>
</dbReference>
<reference evidence="17 22" key="1">
    <citation type="journal article" date="2005" name="Appl. Environ. Microbiol.">
        <title>Intestinal bacterial communities that produce active estrogen-like compounds enterodiol and enterolactone in humans.</title>
        <authorList>
            <person name="Clavel T."/>
            <person name="Henderson G."/>
            <person name="Alpert C.A."/>
            <person name="Philippe C."/>
            <person name="Rigottier-Gois L."/>
            <person name="Dore J."/>
            <person name="Blaut M."/>
        </authorList>
    </citation>
    <scope>NUCLEOTIDE SEQUENCE [LARGE SCALE GENOMIC DNA]</scope>
    <source>
        <strain evidence="17 22">SECO-MT75m2</strain>
    </source>
</reference>
<evidence type="ECO:0000313" key="14">
    <source>
        <dbReference type="EMBL" id="RDB80177.1"/>
    </source>
</evidence>
<dbReference type="PIRSF" id="PIRSF003128">
    <property type="entry name" value="RecN"/>
    <property type="match status" value="1"/>
</dbReference>
<evidence type="ECO:0000256" key="10">
    <source>
        <dbReference type="SAM" id="Coils"/>
    </source>
</evidence>
<evidence type="ECO:0000313" key="21">
    <source>
        <dbReference type="Proteomes" id="UP000253970"/>
    </source>
</evidence>
<reference evidence="18 19" key="2">
    <citation type="journal article" date="2018" name="Elife">
        <title>Discovery and characterization of a prevalent human gut bacterial enzyme sufficient for the inactivation of a family of plant toxins.</title>
        <authorList>
            <person name="Koppel N."/>
            <person name="Bisanz J.E."/>
            <person name="Pandelia M.E."/>
            <person name="Turnbaugh P.J."/>
            <person name="Balskus E.P."/>
        </authorList>
    </citation>
    <scope>NUCLEOTIDE SEQUENCE [LARGE SCALE GENOMIC DNA]</scope>
    <source>
        <strain evidence="16 20">16A</strain>
        <strain evidence="15 19">FAA1-1-60AUCSF</strain>
        <strain evidence="14 18">MR1 #12</strain>
        <strain evidence="13 21">W1 BHI 6</strain>
    </source>
</reference>
<dbReference type="GO" id="GO:0043590">
    <property type="term" value="C:bacterial nucleoid"/>
    <property type="evidence" value="ECO:0007669"/>
    <property type="project" value="TreeGrafter"/>
</dbReference>
<keyword evidence="7 9" id="KW-0234">DNA repair</keyword>
<dbReference type="RefSeq" id="WP_009306619.1">
    <property type="nucleotide sequence ID" value="NZ_AP025575.1"/>
</dbReference>
<organism evidence="15 19">
    <name type="scientific">Eggerthella lenta</name>
    <name type="common">Eubacterium lentum</name>
    <dbReference type="NCBI Taxonomy" id="84112"/>
    <lineage>
        <taxon>Bacteria</taxon>
        <taxon>Bacillati</taxon>
        <taxon>Actinomycetota</taxon>
        <taxon>Coriobacteriia</taxon>
        <taxon>Eggerthellales</taxon>
        <taxon>Eggerthellaceae</taxon>
        <taxon>Eggerthella</taxon>
    </lineage>
</organism>
<dbReference type="CDD" id="cd03241">
    <property type="entry name" value="ABC_RecN"/>
    <property type="match status" value="1"/>
</dbReference>
<dbReference type="Pfam" id="PF02463">
    <property type="entry name" value="SMC_N"/>
    <property type="match status" value="1"/>
</dbReference>
<evidence type="ECO:0000256" key="6">
    <source>
        <dbReference type="ARBA" id="ARBA00022840"/>
    </source>
</evidence>
<evidence type="ECO:0000256" key="5">
    <source>
        <dbReference type="ARBA" id="ARBA00022763"/>
    </source>
</evidence>
<evidence type="ECO:0000313" key="22">
    <source>
        <dbReference type="Proteomes" id="UP000312594"/>
    </source>
</evidence>
<dbReference type="Proteomes" id="UP000253915">
    <property type="component" value="Unassembled WGS sequence"/>
</dbReference>
<evidence type="ECO:0000256" key="2">
    <source>
        <dbReference type="ARBA" id="ARBA00009441"/>
    </source>
</evidence>
<dbReference type="Proteomes" id="UP000253857">
    <property type="component" value="Unassembled WGS sequence"/>
</dbReference>
<evidence type="ECO:0000256" key="7">
    <source>
        <dbReference type="ARBA" id="ARBA00023204"/>
    </source>
</evidence>
<feature type="domain" description="RecF/RecN/SMC N-terminal" evidence="11">
    <location>
        <begin position="2"/>
        <end position="521"/>
    </location>
</feature>
<gene>
    <name evidence="15" type="primary">recN</name>
    <name evidence="16" type="ORF">C1853_08500</name>
    <name evidence="15" type="ORF">C1871_06445</name>
    <name evidence="14" type="ORF">C1872_05925</name>
    <name evidence="13" type="ORF">C1875_08675</name>
    <name evidence="17" type="ORF">FIC87_06485</name>
    <name evidence="12" type="ORF">GO726_05245</name>
</gene>
<feature type="coiled-coil region" evidence="10">
    <location>
        <begin position="349"/>
        <end position="383"/>
    </location>
</feature>
<reference evidence="17" key="3">
    <citation type="submission" date="2019-06" db="EMBL/GenBank/DDBJ databases">
        <authorList>
            <person name="Bisanz J.E."/>
            <person name="Turnbaugh P.J."/>
        </authorList>
    </citation>
    <scope>NUCLEOTIDE SEQUENCE</scope>
    <source>
        <strain evidence="17">SECO-MT75m2</strain>
    </source>
</reference>
<dbReference type="GO" id="GO:0005524">
    <property type="term" value="F:ATP binding"/>
    <property type="evidence" value="ECO:0007669"/>
    <property type="project" value="UniProtKB-KW"/>
</dbReference>
<dbReference type="Proteomes" id="UP000436429">
    <property type="component" value="Unassembled WGS sequence"/>
</dbReference>
<dbReference type="InterPro" id="IPR003395">
    <property type="entry name" value="RecF/RecN/SMC_N"/>
</dbReference>
<evidence type="ECO:0000313" key="17">
    <source>
        <dbReference type="EMBL" id="TNU91737.1"/>
    </source>
</evidence>
<keyword evidence="4" id="KW-0547">Nucleotide-binding</keyword>
<evidence type="ECO:0000256" key="1">
    <source>
        <dbReference type="ARBA" id="ARBA00003618"/>
    </source>
</evidence>
<comment type="similarity">
    <text evidence="2 9">Belongs to the RecN family.</text>
</comment>
<dbReference type="InterPro" id="IPR027417">
    <property type="entry name" value="P-loop_NTPase"/>
</dbReference>
<name>A0A369NA48_EGGLN</name>
<protein>
    <recommendedName>
        <fullName evidence="3 9">DNA repair protein RecN</fullName>
    </recommendedName>
    <alternativeName>
        <fullName evidence="8 9">Recombination protein N</fullName>
    </alternativeName>
</protein>
<dbReference type="OMA" id="QVICVTH"/>
<dbReference type="AlphaFoldDB" id="A0A369NA48"/>
<evidence type="ECO:0000313" key="19">
    <source>
        <dbReference type="Proteomes" id="UP000253857"/>
    </source>
</evidence>
<dbReference type="EMBL" id="VEVP01000011">
    <property type="protein sequence ID" value="TNU91737.1"/>
    <property type="molecule type" value="Genomic_DNA"/>
</dbReference>
<dbReference type="GO" id="GO:0006281">
    <property type="term" value="P:DNA repair"/>
    <property type="evidence" value="ECO:0007669"/>
    <property type="project" value="UniProtKB-KW"/>
</dbReference>